<proteinExistence type="inferred from homology"/>
<keyword evidence="8" id="KW-1185">Reference proteome</keyword>
<dbReference type="PROSITE" id="PS51755">
    <property type="entry name" value="OMPR_PHOB"/>
    <property type="match status" value="1"/>
</dbReference>
<dbReference type="InterPro" id="IPR036388">
    <property type="entry name" value="WH-like_DNA-bd_sf"/>
</dbReference>
<protein>
    <submittedName>
        <fullName evidence="7">AfsR/SARP family transcriptional regulator</fullName>
    </submittedName>
</protein>
<reference evidence="7 8" key="1">
    <citation type="submission" date="2020-05" db="EMBL/GenBank/DDBJ databases">
        <title>Flexivirga sp. ID2601S isolated from air conditioner.</title>
        <authorList>
            <person name="Kim D.H."/>
        </authorList>
    </citation>
    <scope>NUCLEOTIDE SEQUENCE [LARGE SCALE GENOMIC DNA]</scope>
    <source>
        <strain evidence="7 8">ID2601S</strain>
    </source>
</reference>
<dbReference type="Proteomes" id="UP000557772">
    <property type="component" value="Unassembled WGS sequence"/>
</dbReference>
<dbReference type="Pfam" id="PF00486">
    <property type="entry name" value="Trans_reg_C"/>
    <property type="match status" value="1"/>
</dbReference>
<dbReference type="SMART" id="SM00862">
    <property type="entry name" value="Trans_reg_C"/>
    <property type="match status" value="1"/>
</dbReference>
<comment type="caution">
    <text evidence="7">The sequence shown here is derived from an EMBL/GenBank/DDBJ whole genome shotgun (WGS) entry which is preliminary data.</text>
</comment>
<dbReference type="GO" id="GO:0000160">
    <property type="term" value="P:phosphorelay signal transduction system"/>
    <property type="evidence" value="ECO:0007669"/>
    <property type="project" value="InterPro"/>
</dbReference>
<evidence type="ECO:0000259" key="6">
    <source>
        <dbReference type="PROSITE" id="PS51755"/>
    </source>
</evidence>
<dbReference type="Pfam" id="PF03704">
    <property type="entry name" value="BTAD"/>
    <property type="match status" value="1"/>
</dbReference>
<dbReference type="GO" id="GO:0003677">
    <property type="term" value="F:DNA binding"/>
    <property type="evidence" value="ECO:0007669"/>
    <property type="project" value="UniProtKB-UniRule"/>
</dbReference>
<dbReference type="GO" id="GO:0006355">
    <property type="term" value="P:regulation of DNA-templated transcription"/>
    <property type="evidence" value="ECO:0007669"/>
    <property type="project" value="InterPro"/>
</dbReference>
<accession>A0A849AN92</accession>
<dbReference type="SUPFAM" id="SSF48452">
    <property type="entry name" value="TPR-like"/>
    <property type="match status" value="1"/>
</dbReference>
<evidence type="ECO:0000256" key="1">
    <source>
        <dbReference type="ARBA" id="ARBA00005820"/>
    </source>
</evidence>
<name>A0A849AN92_9MICO</name>
<dbReference type="AlphaFoldDB" id="A0A849AN92"/>
<dbReference type="PANTHER" id="PTHR35807:SF1">
    <property type="entry name" value="TRANSCRIPTIONAL REGULATOR REDD"/>
    <property type="match status" value="1"/>
</dbReference>
<organism evidence="7 8">
    <name type="scientific">Flexivirga aerilata</name>
    <dbReference type="NCBI Taxonomy" id="1656889"/>
    <lineage>
        <taxon>Bacteria</taxon>
        <taxon>Bacillati</taxon>
        <taxon>Actinomycetota</taxon>
        <taxon>Actinomycetes</taxon>
        <taxon>Micrococcales</taxon>
        <taxon>Dermacoccaceae</taxon>
        <taxon>Flexivirga</taxon>
    </lineage>
</organism>
<feature type="DNA-binding region" description="OmpR/PhoB-type" evidence="5">
    <location>
        <begin position="1"/>
        <end position="101"/>
    </location>
</feature>
<dbReference type="RefSeq" id="WP_171151854.1">
    <property type="nucleotide sequence ID" value="NZ_JABENB010000001.1"/>
</dbReference>
<dbReference type="SMART" id="SM01043">
    <property type="entry name" value="BTAD"/>
    <property type="match status" value="1"/>
</dbReference>
<dbReference type="InterPro" id="IPR001867">
    <property type="entry name" value="OmpR/PhoB-type_DNA-bd"/>
</dbReference>
<evidence type="ECO:0000313" key="8">
    <source>
        <dbReference type="Proteomes" id="UP000557772"/>
    </source>
</evidence>
<keyword evidence="3 5" id="KW-0238">DNA-binding</keyword>
<dbReference type="InterPro" id="IPR005158">
    <property type="entry name" value="BTAD"/>
</dbReference>
<dbReference type="CDD" id="cd15831">
    <property type="entry name" value="BTAD"/>
    <property type="match status" value="1"/>
</dbReference>
<dbReference type="SUPFAM" id="SSF46894">
    <property type="entry name" value="C-terminal effector domain of the bipartite response regulators"/>
    <property type="match status" value="1"/>
</dbReference>
<keyword evidence="4" id="KW-0804">Transcription</keyword>
<sequence length="299" mass="32863">MVNYRVLGPLTIVDGDVHSIPSATRQRQLLALLLLNANNSVPVETCVAELWEDDPPKTATTTLQTYVLQLRRILAALPSIGSQHEAKKRLTTQPGSYQLRLAEDDTVDAHTFRTLVDSARTAIDQRNDICAAVLLRRALELWEGEPLLGVQTGPRLRAWAVGLAAQRLTTIEQRVEADLRIGMHHELIGDLSSLIVEYPTNENLHAQLMIALYRSGRPAQALSVMARLHDTLDVELGLDPSPRMRDLHQAVLSSSPTLDVEVEWAGAPLSLNLMSGTRRTPIGASVYDCEPALREALAG</sequence>
<evidence type="ECO:0000256" key="3">
    <source>
        <dbReference type="ARBA" id="ARBA00023125"/>
    </source>
</evidence>
<dbReference type="Gene3D" id="1.10.10.10">
    <property type="entry name" value="Winged helix-like DNA-binding domain superfamily/Winged helix DNA-binding domain"/>
    <property type="match status" value="1"/>
</dbReference>
<feature type="domain" description="OmpR/PhoB-type" evidence="6">
    <location>
        <begin position="1"/>
        <end position="101"/>
    </location>
</feature>
<evidence type="ECO:0000256" key="5">
    <source>
        <dbReference type="PROSITE-ProRule" id="PRU01091"/>
    </source>
</evidence>
<gene>
    <name evidence="7" type="ORF">HJ588_03160</name>
</gene>
<dbReference type="InterPro" id="IPR051677">
    <property type="entry name" value="AfsR-DnrI-RedD_regulator"/>
</dbReference>
<dbReference type="InterPro" id="IPR011990">
    <property type="entry name" value="TPR-like_helical_dom_sf"/>
</dbReference>
<evidence type="ECO:0000313" key="7">
    <source>
        <dbReference type="EMBL" id="NNG38272.1"/>
    </source>
</evidence>
<dbReference type="Gene3D" id="1.25.40.10">
    <property type="entry name" value="Tetratricopeptide repeat domain"/>
    <property type="match status" value="1"/>
</dbReference>
<dbReference type="EMBL" id="JABENB010000001">
    <property type="protein sequence ID" value="NNG38272.1"/>
    <property type="molecule type" value="Genomic_DNA"/>
</dbReference>
<evidence type="ECO:0000256" key="4">
    <source>
        <dbReference type="ARBA" id="ARBA00023163"/>
    </source>
</evidence>
<evidence type="ECO:0000256" key="2">
    <source>
        <dbReference type="ARBA" id="ARBA00023015"/>
    </source>
</evidence>
<comment type="similarity">
    <text evidence="1">Belongs to the AfsR/DnrI/RedD regulatory family.</text>
</comment>
<dbReference type="InterPro" id="IPR016032">
    <property type="entry name" value="Sig_transdc_resp-reg_C-effctor"/>
</dbReference>
<keyword evidence="2" id="KW-0805">Transcription regulation</keyword>
<dbReference type="PANTHER" id="PTHR35807">
    <property type="entry name" value="TRANSCRIPTIONAL REGULATOR REDD-RELATED"/>
    <property type="match status" value="1"/>
</dbReference>